<feature type="non-terminal residue" evidence="3">
    <location>
        <position position="102"/>
    </location>
</feature>
<dbReference type="AlphaFoldDB" id="A0A4S4K4B8"/>
<evidence type="ECO:0000313" key="3">
    <source>
        <dbReference type="EMBL" id="THG92554.1"/>
    </source>
</evidence>
<dbReference type="InterPro" id="IPR001509">
    <property type="entry name" value="Epimerase_deHydtase"/>
</dbReference>
<name>A0A4S4K4B8_9AGAM</name>
<evidence type="ECO:0000313" key="4">
    <source>
        <dbReference type="Proteomes" id="UP000308199"/>
    </source>
</evidence>
<keyword evidence="4" id="KW-1185">Reference proteome</keyword>
<protein>
    <recommendedName>
        <fullName evidence="2">NAD-dependent epimerase/dehydratase domain-containing protein</fullName>
    </recommendedName>
</protein>
<organism evidence="3 4">
    <name type="scientific">Phellinidium pouzarii</name>
    <dbReference type="NCBI Taxonomy" id="167371"/>
    <lineage>
        <taxon>Eukaryota</taxon>
        <taxon>Fungi</taxon>
        <taxon>Dikarya</taxon>
        <taxon>Basidiomycota</taxon>
        <taxon>Agaricomycotina</taxon>
        <taxon>Agaricomycetes</taxon>
        <taxon>Hymenochaetales</taxon>
        <taxon>Hymenochaetaceae</taxon>
        <taxon>Phellinidium</taxon>
    </lineage>
</organism>
<dbReference type="Gene3D" id="3.40.50.720">
    <property type="entry name" value="NAD(P)-binding Rossmann-like Domain"/>
    <property type="match status" value="1"/>
</dbReference>
<gene>
    <name evidence="3" type="ORF">EW145_g8676</name>
</gene>
<feature type="domain" description="NAD-dependent epimerase/dehydratase" evidence="2">
    <location>
        <begin position="3"/>
        <end position="71"/>
    </location>
</feature>
<comment type="caution">
    <text evidence="3">The sequence shown here is derived from an EMBL/GenBank/DDBJ whole genome shotgun (WGS) entry which is preliminary data.</text>
</comment>
<evidence type="ECO:0000256" key="1">
    <source>
        <dbReference type="SAM" id="SignalP"/>
    </source>
</evidence>
<dbReference type="EMBL" id="SGPK01001696">
    <property type="protein sequence ID" value="THG92554.1"/>
    <property type="molecule type" value="Genomic_DNA"/>
</dbReference>
<dbReference type="InterPro" id="IPR036291">
    <property type="entry name" value="NAD(P)-bd_dom_sf"/>
</dbReference>
<feature type="chain" id="PRO_5020706149" description="NAD-dependent epimerase/dehydratase domain-containing protein" evidence="1">
    <location>
        <begin position="20"/>
        <end position="102"/>
    </location>
</feature>
<keyword evidence="1" id="KW-0732">Signal</keyword>
<dbReference type="Proteomes" id="UP000308199">
    <property type="component" value="Unassembled WGS sequence"/>
</dbReference>
<dbReference type="Pfam" id="PF01370">
    <property type="entry name" value="Epimerase"/>
    <property type="match status" value="1"/>
</dbReference>
<reference evidence="3 4" key="1">
    <citation type="submission" date="2019-02" db="EMBL/GenBank/DDBJ databases">
        <title>Genome sequencing of the rare red list fungi Phellinidium pouzarii.</title>
        <authorList>
            <person name="Buettner E."/>
            <person name="Kellner H."/>
        </authorList>
    </citation>
    <scope>NUCLEOTIDE SEQUENCE [LARGE SCALE GENOMIC DNA]</scope>
    <source>
        <strain evidence="3 4">DSM 108285</strain>
    </source>
</reference>
<dbReference type="OrthoDB" id="10000533at2759"/>
<proteinExistence type="predicted"/>
<sequence>MKVFIFGATGFIGLPVAQAFVRNGHEIFGQTRSASKAKLLESEEIIPVIADPEKSEEWVSYVEKADVANHLLPPASTGTWVHGDDRANLTSERALPKNTTAL</sequence>
<accession>A0A4S4K4B8</accession>
<feature type="signal peptide" evidence="1">
    <location>
        <begin position="1"/>
        <end position="19"/>
    </location>
</feature>
<evidence type="ECO:0000259" key="2">
    <source>
        <dbReference type="Pfam" id="PF01370"/>
    </source>
</evidence>
<dbReference type="SUPFAM" id="SSF51735">
    <property type="entry name" value="NAD(P)-binding Rossmann-fold domains"/>
    <property type="match status" value="1"/>
</dbReference>